<accession>D5GM65</accession>
<dbReference type="AlphaFoldDB" id="D5GM65"/>
<dbReference type="HOGENOM" id="CLU_3108142_0_0_1"/>
<sequence length="51" mass="5640">MICSILLGNTTLIQEANTNRQGSNHTLTGFIISLWRKLVCSCGALFKTIAW</sequence>
<dbReference type="KEGG" id="tml:GSTUM_00010544001"/>
<reference evidence="1 2" key="1">
    <citation type="journal article" date="2010" name="Nature">
        <title>Perigord black truffle genome uncovers evolutionary origins and mechanisms of symbiosis.</title>
        <authorList>
            <person name="Martin F."/>
            <person name="Kohler A."/>
            <person name="Murat C."/>
            <person name="Balestrini R."/>
            <person name="Coutinho P.M."/>
            <person name="Jaillon O."/>
            <person name="Montanini B."/>
            <person name="Morin E."/>
            <person name="Noel B."/>
            <person name="Percudani R."/>
            <person name="Porcel B."/>
            <person name="Rubini A."/>
            <person name="Amicucci A."/>
            <person name="Amselem J."/>
            <person name="Anthouard V."/>
            <person name="Arcioni S."/>
            <person name="Artiguenave F."/>
            <person name="Aury J.M."/>
            <person name="Ballario P."/>
            <person name="Bolchi A."/>
            <person name="Brenna A."/>
            <person name="Brun A."/>
            <person name="Buee M."/>
            <person name="Cantarel B."/>
            <person name="Chevalier G."/>
            <person name="Couloux A."/>
            <person name="Da Silva C."/>
            <person name="Denoeud F."/>
            <person name="Duplessis S."/>
            <person name="Ghignone S."/>
            <person name="Hilselberger B."/>
            <person name="Iotti M."/>
            <person name="Marcais B."/>
            <person name="Mello A."/>
            <person name="Miranda M."/>
            <person name="Pacioni G."/>
            <person name="Quesneville H."/>
            <person name="Riccioni C."/>
            <person name="Ruotolo R."/>
            <person name="Splivallo R."/>
            <person name="Stocchi V."/>
            <person name="Tisserant E."/>
            <person name="Viscomi A.R."/>
            <person name="Zambonelli A."/>
            <person name="Zampieri E."/>
            <person name="Henrissat B."/>
            <person name="Lebrun M.H."/>
            <person name="Paolocci F."/>
            <person name="Bonfante P."/>
            <person name="Ottonello S."/>
            <person name="Wincker P."/>
        </authorList>
    </citation>
    <scope>NUCLEOTIDE SEQUENCE [LARGE SCALE GENOMIC DNA]</scope>
    <source>
        <strain evidence="1 2">Mel28</strain>
    </source>
</reference>
<protein>
    <submittedName>
        <fullName evidence="1">(Perigord truffle) hypothetical protein</fullName>
    </submittedName>
</protein>
<name>D5GM65_TUBMM</name>
<dbReference type="EMBL" id="FN430352">
    <property type="protein sequence ID" value="CAZ85608.1"/>
    <property type="molecule type" value="Genomic_DNA"/>
</dbReference>
<dbReference type="InParanoid" id="D5GM65"/>
<dbReference type="RefSeq" id="XP_002841417.1">
    <property type="nucleotide sequence ID" value="XM_002841371.1"/>
</dbReference>
<keyword evidence="2" id="KW-1185">Reference proteome</keyword>
<gene>
    <name evidence="1" type="ORF">GSTUM_00010544001</name>
</gene>
<dbReference type="GeneID" id="9187392"/>
<evidence type="ECO:0000313" key="2">
    <source>
        <dbReference type="Proteomes" id="UP000006911"/>
    </source>
</evidence>
<organism evidence="1 2">
    <name type="scientific">Tuber melanosporum (strain Mel28)</name>
    <name type="common">Perigord black truffle</name>
    <dbReference type="NCBI Taxonomy" id="656061"/>
    <lineage>
        <taxon>Eukaryota</taxon>
        <taxon>Fungi</taxon>
        <taxon>Dikarya</taxon>
        <taxon>Ascomycota</taxon>
        <taxon>Pezizomycotina</taxon>
        <taxon>Pezizomycetes</taxon>
        <taxon>Pezizales</taxon>
        <taxon>Tuberaceae</taxon>
        <taxon>Tuber</taxon>
    </lineage>
</organism>
<dbReference type="Proteomes" id="UP000006911">
    <property type="component" value="Unassembled WGS sequence"/>
</dbReference>
<evidence type="ECO:0000313" key="1">
    <source>
        <dbReference type="EMBL" id="CAZ85608.1"/>
    </source>
</evidence>
<proteinExistence type="predicted"/>